<dbReference type="InterPro" id="IPR045339">
    <property type="entry name" value="DUF6534"/>
</dbReference>
<keyword evidence="4" id="KW-1185">Reference proteome</keyword>
<protein>
    <recommendedName>
        <fullName evidence="2">DUF6534 domain-containing protein</fullName>
    </recommendedName>
</protein>
<keyword evidence="1" id="KW-1133">Transmembrane helix</keyword>
<organism evidence="3 4">
    <name type="scientific">Psilocybe cf. subviscida</name>
    <dbReference type="NCBI Taxonomy" id="2480587"/>
    <lineage>
        <taxon>Eukaryota</taxon>
        <taxon>Fungi</taxon>
        <taxon>Dikarya</taxon>
        <taxon>Basidiomycota</taxon>
        <taxon>Agaricomycotina</taxon>
        <taxon>Agaricomycetes</taxon>
        <taxon>Agaricomycetidae</taxon>
        <taxon>Agaricales</taxon>
        <taxon>Agaricineae</taxon>
        <taxon>Strophariaceae</taxon>
        <taxon>Psilocybe</taxon>
    </lineage>
</organism>
<feature type="transmembrane region" description="Helical" evidence="1">
    <location>
        <begin position="158"/>
        <end position="179"/>
    </location>
</feature>
<evidence type="ECO:0000259" key="2">
    <source>
        <dbReference type="Pfam" id="PF20152"/>
    </source>
</evidence>
<comment type="caution">
    <text evidence="3">The sequence shown here is derived from an EMBL/GenBank/DDBJ whole genome shotgun (WGS) entry which is preliminary data.</text>
</comment>
<keyword evidence="1" id="KW-0812">Transmembrane</keyword>
<dbReference type="Proteomes" id="UP000567179">
    <property type="component" value="Unassembled WGS sequence"/>
</dbReference>
<keyword evidence="1" id="KW-0472">Membrane</keyword>
<accession>A0A8H5BAF0</accession>
<evidence type="ECO:0000313" key="4">
    <source>
        <dbReference type="Proteomes" id="UP000567179"/>
    </source>
</evidence>
<dbReference type="EMBL" id="JAACJJ010000029">
    <property type="protein sequence ID" value="KAF5319644.1"/>
    <property type="molecule type" value="Genomic_DNA"/>
</dbReference>
<feature type="transmembrane region" description="Helical" evidence="1">
    <location>
        <begin position="49"/>
        <end position="68"/>
    </location>
</feature>
<proteinExistence type="predicted"/>
<gene>
    <name evidence="3" type="ORF">D9619_008581</name>
</gene>
<feature type="transmembrane region" description="Helical" evidence="1">
    <location>
        <begin position="89"/>
        <end position="113"/>
    </location>
</feature>
<dbReference type="Pfam" id="PF20152">
    <property type="entry name" value="DUF6534"/>
    <property type="match status" value="1"/>
</dbReference>
<dbReference type="PANTHER" id="PTHR40465:SF1">
    <property type="entry name" value="DUF6534 DOMAIN-CONTAINING PROTEIN"/>
    <property type="match status" value="1"/>
</dbReference>
<name>A0A8H5BAF0_9AGAR</name>
<reference evidence="3 4" key="1">
    <citation type="journal article" date="2020" name="ISME J.">
        <title>Uncovering the hidden diversity of litter-decomposition mechanisms in mushroom-forming fungi.</title>
        <authorList>
            <person name="Floudas D."/>
            <person name="Bentzer J."/>
            <person name="Ahren D."/>
            <person name="Johansson T."/>
            <person name="Persson P."/>
            <person name="Tunlid A."/>
        </authorList>
    </citation>
    <scope>NUCLEOTIDE SEQUENCE [LARGE SCALE GENOMIC DNA]</scope>
    <source>
        <strain evidence="3 4">CBS 101986</strain>
    </source>
</reference>
<feature type="domain" description="DUF6534" evidence="2">
    <location>
        <begin position="168"/>
        <end position="245"/>
    </location>
</feature>
<sequence>MANLTPVLGMWFLCLWLQTLQVSKSLSVRLIWLYFHWYKNDSWGIKKMVLALLVAETFQSVVFFQLMYEYTIDGFGDFAGLLVVRWQNSIQLFATYLSAVLVQLYFGYCIYVLDRKNKILHGIILVLVLTELGAGLAQTIRLYVLGLRNISLIDTTKAITTVQSASALLCDIVITVSLIHKLGSRKTGVKSTNTLLDTLMINAVNRGMLTAVCALCNLVLLYPSFLLSQTLSISSSGLRLNSRQHIYSKAHRDKSTLNSLPMINMSTPPTLAADQDKSMRIVITKQSVTKGDNMSDYKTSTLTDGMV</sequence>
<dbReference type="OrthoDB" id="3053610at2759"/>
<feature type="transmembrane region" description="Helical" evidence="1">
    <location>
        <begin position="119"/>
        <end position="137"/>
    </location>
</feature>
<feature type="transmembrane region" description="Helical" evidence="1">
    <location>
        <begin position="199"/>
        <end position="222"/>
    </location>
</feature>
<evidence type="ECO:0000256" key="1">
    <source>
        <dbReference type="SAM" id="Phobius"/>
    </source>
</evidence>
<evidence type="ECO:0000313" key="3">
    <source>
        <dbReference type="EMBL" id="KAF5319644.1"/>
    </source>
</evidence>
<dbReference type="AlphaFoldDB" id="A0A8H5BAF0"/>
<dbReference type="PANTHER" id="PTHR40465">
    <property type="entry name" value="CHROMOSOME 1, WHOLE GENOME SHOTGUN SEQUENCE"/>
    <property type="match status" value="1"/>
</dbReference>